<gene>
    <name evidence="1" type="ORF">GYMLUDRAFT_251802</name>
</gene>
<evidence type="ECO:0000313" key="2">
    <source>
        <dbReference type="Proteomes" id="UP000053593"/>
    </source>
</evidence>
<sequence>MQNGDLRPQWNSYYPSMDQHASPYQTLTFQVGSSVHQSYSSRSQSYHAGHGSVYGNGNAVASSSPGRSLRDPYRDDYFPFSGQPVYFGPDEADYRAGVAHPLSIELEYLPRCRRFTGRPVAGPILFNCQGVPGVPLGKMLQKCPIDAGHTDPFNGWADSRRRVNWVLDYPGLPTRVRTMTVFDDETNFRMNRFRLALTVCEGISKVLEAAQKNGLSNSSPKWSLKDGKWRKLRLVALVLYPGLLPPAPPEWVPIVALQVSSKP</sequence>
<protein>
    <submittedName>
        <fullName evidence="1">Uncharacterized protein</fullName>
    </submittedName>
</protein>
<dbReference type="Proteomes" id="UP000053593">
    <property type="component" value="Unassembled WGS sequence"/>
</dbReference>
<dbReference type="EMBL" id="KN834856">
    <property type="protein sequence ID" value="KIK51742.1"/>
    <property type="molecule type" value="Genomic_DNA"/>
</dbReference>
<name>A0A0D0C1R5_9AGAR</name>
<reference evidence="1 2" key="1">
    <citation type="submission" date="2014-04" db="EMBL/GenBank/DDBJ databases">
        <title>Evolutionary Origins and Diversification of the Mycorrhizal Mutualists.</title>
        <authorList>
            <consortium name="DOE Joint Genome Institute"/>
            <consortium name="Mycorrhizal Genomics Consortium"/>
            <person name="Kohler A."/>
            <person name="Kuo A."/>
            <person name="Nagy L.G."/>
            <person name="Floudas D."/>
            <person name="Copeland A."/>
            <person name="Barry K.W."/>
            <person name="Cichocki N."/>
            <person name="Veneault-Fourrey C."/>
            <person name="LaButti K."/>
            <person name="Lindquist E.A."/>
            <person name="Lipzen A."/>
            <person name="Lundell T."/>
            <person name="Morin E."/>
            <person name="Murat C."/>
            <person name="Riley R."/>
            <person name="Ohm R."/>
            <person name="Sun H."/>
            <person name="Tunlid A."/>
            <person name="Henrissat B."/>
            <person name="Grigoriev I.V."/>
            <person name="Hibbett D.S."/>
            <person name="Martin F."/>
        </authorList>
    </citation>
    <scope>NUCLEOTIDE SEQUENCE [LARGE SCALE GENOMIC DNA]</scope>
    <source>
        <strain evidence="1 2">FD-317 M1</strain>
    </source>
</reference>
<keyword evidence="2" id="KW-1185">Reference proteome</keyword>
<organism evidence="1 2">
    <name type="scientific">Collybiopsis luxurians FD-317 M1</name>
    <dbReference type="NCBI Taxonomy" id="944289"/>
    <lineage>
        <taxon>Eukaryota</taxon>
        <taxon>Fungi</taxon>
        <taxon>Dikarya</taxon>
        <taxon>Basidiomycota</taxon>
        <taxon>Agaricomycotina</taxon>
        <taxon>Agaricomycetes</taxon>
        <taxon>Agaricomycetidae</taxon>
        <taxon>Agaricales</taxon>
        <taxon>Marasmiineae</taxon>
        <taxon>Omphalotaceae</taxon>
        <taxon>Collybiopsis</taxon>
        <taxon>Collybiopsis luxurians</taxon>
    </lineage>
</organism>
<dbReference type="HOGENOM" id="CLU_1147300_0_0_1"/>
<evidence type="ECO:0000313" key="1">
    <source>
        <dbReference type="EMBL" id="KIK51742.1"/>
    </source>
</evidence>
<dbReference type="AlphaFoldDB" id="A0A0D0C1R5"/>
<accession>A0A0D0C1R5</accession>
<proteinExistence type="predicted"/>